<reference evidence="1" key="1">
    <citation type="submission" date="2021-01" db="EMBL/GenBank/DDBJ databases">
        <authorList>
            <person name="Corre E."/>
            <person name="Pelletier E."/>
            <person name="Niang G."/>
            <person name="Scheremetjew M."/>
            <person name="Finn R."/>
            <person name="Kale V."/>
            <person name="Holt S."/>
            <person name="Cochrane G."/>
            <person name="Meng A."/>
            <person name="Brown T."/>
            <person name="Cohen L."/>
        </authorList>
    </citation>
    <scope>NUCLEOTIDE SEQUENCE</scope>
</reference>
<sequence>MAFGKPACQTWQGSALGNDLGPLANISIEALPPDGFVNLWPSCWKTHGKTNGEGVFFVSARAGASPTFAVEGDVSVSVLIASDQDSHPPVVTTVNSPITGASGPSFQQLAACSGTNLLGAQLETSFLDLPTDPRVRCPSGELVPATLVLRDAGQWRGCRSLCPTQTCFALHRLTHVSAAVHDVCLVGNVRKHFFYAGHEEAVSDDAALLWMLQTTCRSDTLSPEVQSSLQALATTFDPLEHLASSIHVVIDKSGSMSQVATALEQKLADDFLLAHKIVAFDSQLSETGHLGQQLLQVLAVLAGPGSMVLVVADFQDGATESLCQRVAKLAVERRIVIMLESVERDPQPCIVAAASVSGGSTRIGRLSRK</sequence>
<proteinExistence type="predicted"/>
<dbReference type="EMBL" id="HBFQ01047878">
    <property type="protein sequence ID" value="CAD8859809.1"/>
    <property type="molecule type" value="Transcribed_RNA"/>
</dbReference>
<organism evidence="1">
    <name type="scientific">Noctiluca scintillans</name>
    <name type="common">Sea sparkle</name>
    <name type="synonym">Red tide dinoflagellate</name>
    <dbReference type="NCBI Taxonomy" id="2966"/>
    <lineage>
        <taxon>Eukaryota</taxon>
        <taxon>Sar</taxon>
        <taxon>Alveolata</taxon>
        <taxon>Dinophyceae</taxon>
        <taxon>Noctilucales</taxon>
        <taxon>Noctilucaceae</taxon>
        <taxon>Noctiluca</taxon>
    </lineage>
</organism>
<accession>A0A7S1FE00</accession>
<name>A0A7S1FE00_NOCSC</name>
<dbReference type="AlphaFoldDB" id="A0A7S1FE00"/>
<evidence type="ECO:0000313" key="1">
    <source>
        <dbReference type="EMBL" id="CAD8859809.1"/>
    </source>
</evidence>
<gene>
    <name evidence="1" type="ORF">NSCI0253_LOCUS34163</name>
</gene>
<protein>
    <submittedName>
        <fullName evidence="1">Uncharacterized protein</fullName>
    </submittedName>
</protein>